<dbReference type="EMBL" id="CAGS01000446">
    <property type="protein sequence ID" value="CCF85485.1"/>
    <property type="molecule type" value="Genomic_DNA"/>
</dbReference>
<reference evidence="2" key="2">
    <citation type="submission" date="2012-02" db="EMBL/GenBank/DDBJ databases">
        <authorList>
            <person name="MicroScope M."/>
        </authorList>
    </citation>
    <scope>NUCLEOTIDE SEQUENCE</scope>
    <source>
        <strain evidence="2">Lb</strain>
    </source>
</reference>
<reference evidence="2" key="3">
    <citation type="journal article" date="2014" name="Int. J. Syst. Evol. Microbiol.">
        <title>Nitrolancea hollandica gen. nov., sp. nov., a chemolithoautotrophic nitrite-oxidizing bacterium from a bioreactor belonging to the phylum Chloroflexi.</title>
        <authorList>
            <person name="Sorokin D.Y."/>
            <person name="Vejmelkova D."/>
            <person name="Luecker S."/>
            <person name="Streshinskaya G.M."/>
            <person name="Rijpstra I."/>
            <person name="Sinninghe Damst. J."/>
            <person name="Kleerebezem R."/>
            <person name="Van Loosdrecht M."/>
            <person name="Muyzer G."/>
            <person name="Daims H."/>
        </authorList>
    </citation>
    <scope>NUCLEOTIDE SEQUENCE</scope>
    <source>
        <strain evidence="2">Lb</strain>
    </source>
</reference>
<organism evidence="2 3">
    <name type="scientific">Nitrolancea hollandica Lb</name>
    <dbReference type="NCBI Taxonomy" id="1129897"/>
    <lineage>
        <taxon>Bacteria</taxon>
        <taxon>Pseudomonadati</taxon>
        <taxon>Thermomicrobiota</taxon>
        <taxon>Thermomicrobia</taxon>
        <taxon>Sphaerobacterales</taxon>
        <taxon>Sphaerobacterineae</taxon>
        <taxon>Sphaerobacteraceae</taxon>
        <taxon>Nitrolancea</taxon>
    </lineage>
</organism>
<accession>I4ELC3</accession>
<feature type="region of interest" description="Disordered" evidence="1">
    <location>
        <begin position="1"/>
        <end position="26"/>
    </location>
</feature>
<evidence type="ECO:0000313" key="3">
    <source>
        <dbReference type="Proteomes" id="UP000004221"/>
    </source>
</evidence>
<proteinExistence type="predicted"/>
<reference evidence="2" key="1">
    <citation type="journal article" date="2012" name="ISME J.">
        <title>Nitrification expanded: discovery, physiology and genomics of a nitrite-oxidizing bacterium from the phylum Chloroflexi.</title>
        <authorList>
            <person name="Sorokin D.Y."/>
            <person name="Lucker S."/>
            <person name="Vejmelkova D."/>
            <person name="Kostrikina N.A."/>
            <person name="Kleerebezem R."/>
            <person name="Rijpstra W.I."/>
            <person name="Damste J.S."/>
            <person name="Le Paslier D."/>
            <person name="Muyzer G."/>
            <person name="Wagner M."/>
            <person name="van Loosdrecht M.C."/>
            <person name="Daims H."/>
        </authorList>
    </citation>
    <scope>NUCLEOTIDE SEQUENCE [LARGE SCALE GENOMIC DNA]</scope>
    <source>
        <strain evidence="2">Lb</strain>
    </source>
</reference>
<comment type="caution">
    <text evidence="2">The sequence shown here is derived from an EMBL/GenBank/DDBJ whole genome shotgun (WGS) entry which is preliminary data.</text>
</comment>
<evidence type="ECO:0000256" key="1">
    <source>
        <dbReference type="SAM" id="MobiDB-lite"/>
    </source>
</evidence>
<protein>
    <submittedName>
        <fullName evidence="2">Uncharacterized protein</fullName>
    </submittedName>
</protein>
<name>I4ELC3_9BACT</name>
<evidence type="ECO:0000313" key="2">
    <source>
        <dbReference type="EMBL" id="CCF85485.1"/>
    </source>
</evidence>
<dbReference type="Proteomes" id="UP000004221">
    <property type="component" value="Unassembled WGS sequence"/>
</dbReference>
<keyword evidence="3" id="KW-1185">Reference proteome</keyword>
<gene>
    <name evidence="2" type="ORF">NITHO_500020</name>
</gene>
<sequence length="61" mass="7197">MRFSAPDKFGYSIGYSRRERPRPPRPGFRIFLDLTRNFGWCGKRDSNPHGSPQRFLRPSRA</sequence>
<dbReference type="AlphaFoldDB" id="I4ELC3"/>